<evidence type="ECO:0000313" key="3">
    <source>
        <dbReference type="EMBL" id="MEO3711146.1"/>
    </source>
</evidence>
<dbReference type="EMBL" id="JBDPZC010000001">
    <property type="protein sequence ID" value="MEO3711146.1"/>
    <property type="molecule type" value="Genomic_DNA"/>
</dbReference>
<sequence length="71" mass="7467">MFYLKRNVPAAERIARLAGATLMVLAAVLGGLEPAWAWLLGGSGLGLALTALLGFCPACAMMGRRPLDRQP</sequence>
<keyword evidence="1" id="KW-0472">Membrane</keyword>
<comment type="caution">
    <text evidence="3">The sequence shown here is derived from an EMBL/GenBank/DDBJ whole genome shotgun (WGS) entry which is preliminary data.</text>
</comment>
<accession>A0ABV0G7X4</accession>
<name>A0ABV0G7X4_9BURK</name>
<evidence type="ECO:0000313" key="4">
    <source>
        <dbReference type="Proteomes" id="UP001462640"/>
    </source>
</evidence>
<proteinExistence type="predicted"/>
<dbReference type="Pfam" id="PF11127">
    <property type="entry name" value="YgaP-like_TM"/>
    <property type="match status" value="1"/>
</dbReference>
<evidence type="ECO:0000259" key="2">
    <source>
        <dbReference type="Pfam" id="PF11127"/>
    </source>
</evidence>
<keyword evidence="1" id="KW-1133">Transmembrane helix</keyword>
<protein>
    <submittedName>
        <fullName evidence="3">YgaP-like transmembrane domain</fullName>
    </submittedName>
</protein>
<dbReference type="InterPro" id="IPR021309">
    <property type="entry name" value="YgaP-like_TM"/>
</dbReference>
<dbReference type="Gene3D" id="6.10.140.1340">
    <property type="match status" value="1"/>
</dbReference>
<gene>
    <name evidence="3" type="ORF">ABDJ40_00030</name>
</gene>
<keyword evidence="1" id="KW-0812">Transmembrane</keyword>
<keyword evidence="4" id="KW-1185">Reference proteome</keyword>
<dbReference type="Proteomes" id="UP001462640">
    <property type="component" value="Unassembled WGS sequence"/>
</dbReference>
<dbReference type="RefSeq" id="WP_347604388.1">
    <property type="nucleotide sequence ID" value="NZ_JBDPZC010000001.1"/>
</dbReference>
<reference evidence="3 4" key="1">
    <citation type="submission" date="2024-05" db="EMBL/GenBank/DDBJ databases">
        <title>Roseateles sp. 2.12 16S ribosomal RNA gene Genome sequencing and assembly.</title>
        <authorList>
            <person name="Woo H."/>
        </authorList>
    </citation>
    <scope>NUCLEOTIDE SEQUENCE [LARGE SCALE GENOMIC DNA]</scope>
    <source>
        <strain evidence="3 4">2.12</strain>
    </source>
</reference>
<feature type="transmembrane region" description="Helical" evidence="1">
    <location>
        <begin position="14"/>
        <end position="32"/>
    </location>
</feature>
<evidence type="ECO:0000256" key="1">
    <source>
        <dbReference type="SAM" id="Phobius"/>
    </source>
</evidence>
<feature type="domain" description="Inner membrane protein YgaP-like transmembrane" evidence="2">
    <location>
        <begin position="5"/>
        <end position="65"/>
    </location>
</feature>
<feature type="transmembrane region" description="Helical" evidence="1">
    <location>
        <begin position="38"/>
        <end position="60"/>
    </location>
</feature>
<organism evidence="3 4">
    <name type="scientific">Roseateles flavus</name>
    <dbReference type="NCBI Taxonomy" id="3149041"/>
    <lineage>
        <taxon>Bacteria</taxon>
        <taxon>Pseudomonadati</taxon>
        <taxon>Pseudomonadota</taxon>
        <taxon>Betaproteobacteria</taxon>
        <taxon>Burkholderiales</taxon>
        <taxon>Sphaerotilaceae</taxon>
        <taxon>Roseateles</taxon>
    </lineage>
</organism>